<evidence type="ECO:0000313" key="3">
    <source>
        <dbReference type="EMBL" id="MBB5056995.1"/>
    </source>
</evidence>
<reference evidence="3 4" key="1">
    <citation type="submission" date="2020-08" db="EMBL/GenBank/DDBJ databases">
        <title>Genomic Encyclopedia of Type Strains, Phase IV (KMG-V): Genome sequencing to study the core and pangenomes of soil and plant-associated prokaryotes.</title>
        <authorList>
            <person name="Whitman W."/>
        </authorList>
    </citation>
    <scope>NUCLEOTIDE SEQUENCE [LARGE SCALE GENOMIC DNA]</scope>
    <source>
        <strain evidence="3 4">M8UP14</strain>
    </source>
</reference>
<feature type="transmembrane region" description="Helical" evidence="1">
    <location>
        <begin position="185"/>
        <end position="206"/>
    </location>
</feature>
<dbReference type="GO" id="GO:0016020">
    <property type="term" value="C:membrane"/>
    <property type="evidence" value="ECO:0007669"/>
    <property type="project" value="TreeGrafter"/>
</dbReference>
<feature type="domain" description="Acyltransferase 3" evidence="2">
    <location>
        <begin position="24"/>
        <end position="369"/>
    </location>
</feature>
<feature type="transmembrane region" description="Helical" evidence="1">
    <location>
        <begin position="274"/>
        <end position="295"/>
    </location>
</feature>
<keyword evidence="1" id="KW-0812">Transmembrane</keyword>
<accession>A0A7W7ZBR5</accession>
<name>A0A7W7ZBR5_9BACT</name>
<proteinExistence type="predicted"/>
<gene>
    <name evidence="3" type="ORF">HDF16_001680</name>
</gene>
<sequence>MGLSSATAKPELSTSDPGGFAHIPQLDGIRGLAILLILVHHSLSSNPQTNSRVIAFFIAIRESMWVGVDLFFALSGFLITGILFDSLSGSHFLRNFYGRRAVRIFPLYYLALFAVWVIGLPIAMRWSGYQWVLIAYLDNTRLWISHAVPHPLVDLTGHLWSLALEEQFYLVWPLLVLLLRDRRRLIATALALSAVALCLRCVLVAHGAPEEITYKTLPCRLDGLLLGGALALAIRGPHRELWLRRAPAVFFTAAGILLVVAIREHGIDWQHSRFINSIGYTLTALASTALIAMTLGAGSRCARAFRRSWLRWFGRYSYGIYVWHMIVPFLVVPPLHAALSQQLHSKLLLLLASAVAGAAVSVAVSVLSYHAFEVHFLRLKRFFAYRGLRTQ</sequence>
<dbReference type="PANTHER" id="PTHR23028">
    <property type="entry name" value="ACETYLTRANSFERASE"/>
    <property type="match status" value="1"/>
</dbReference>
<feature type="transmembrane region" description="Helical" evidence="1">
    <location>
        <begin position="105"/>
        <end position="124"/>
    </location>
</feature>
<dbReference type="InterPro" id="IPR050879">
    <property type="entry name" value="Acyltransferase_3"/>
</dbReference>
<comment type="caution">
    <text evidence="3">The sequence shown here is derived from an EMBL/GenBank/DDBJ whole genome shotgun (WGS) entry which is preliminary data.</text>
</comment>
<keyword evidence="1" id="KW-0472">Membrane</keyword>
<dbReference type="AlphaFoldDB" id="A0A7W7ZBR5"/>
<dbReference type="GO" id="GO:0016747">
    <property type="term" value="F:acyltransferase activity, transferring groups other than amino-acyl groups"/>
    <property type="evidence" value="ECO:0007669"/>
    <property type="project" value="InterPro"/>
</dbReference>
<evidence type="ECO:0000259" key="2">
    <source>
        <dbReference type="Pfam" id="PF01757"/>
    </source>
</evidence>
<evidence type="ECO:0000313" key="4">
    <source>
        <dbReference type="Proteomes" id="UP000540989"/>
    </source>
</evidence>
<feature type="transmembrane region" description="Helical" evidence="1">
    <location>
        <begin position="316"/>
        <end position="335"/>
    </location>
</feature>
<keyword evidence="1" id="KW-1133">Transmembrane helix</keyword>
<keyword evidence="4" id="KW-1185">Reference proteome</keyword>
<dbReference type="EMBL" id="JACHIP010000002">
    <property type="protein sequence ID" value="MBB5056995.1"/>
    <property type="molecule type" value="Genomic_DNA"/>
</dbReference>
<organism evidence="3 4">
    <name type="scientific">Granulicella aggregans</name>
    <dbReference type="NCBI Taxonomy" id="474949"/>
    <lineage>
        <taxon>Bacteria</taxon>
        <taxon>Pseudomonadati</taxon>
        <taxon>Acidobacteriota</taxon>
        <taxon>Terriglobia</taxon>
        <taxon>Terriglobales</taxon>
        <taxon>Acidobacteriaceae</taxon>
        <taxon>Granulicella</taxon>
    </lineage>
</organism>
<feature type="transmembrane region" description="Helical" evidence="1">
    <location>
        <begin position="246"/>
        <end position="262"/>
    </location>
</feature>
<dbReference type="Proteomes" id="UP000540989">
    <property type="component" value="Unassembled WGS sequence"/>
</dbReference>
<protein>
    <submittedName>
        <fullName evidence="3">Peptidoglycan/LPS O-acetylase OafA/YrhL</fullName>
    </submittedName>
</protein>
<dbReference type="PANTHER" id="PTHR23028:SF53">
    <property type="entry name" value="ACYL_TRANSF_3 DOMAIN-CONTAINING PROTEIN"/>
    <property type="match status" value="1"/>
</dbReference>
<feature type="transmembrane region" description="Helical" evidence="1">
    <location>
        <begin position="347"/>
        <end position="372"/>
    </location>
</feature>
<feature type="transmembrane region" description="Helical" evidence="1">
    <location>
        <begin position="159"/>
        <end position="178"/>
    </location>
</feature>
<dbReference type="RefSeq" id="WP_184215424.1">
    <property type="nucleotide sequence ID" value="NZ_JACHIP010000002.1"/>
</dbReference>
<feature type="transmembrane region" description="Helical" evidence="1">
    <location>
        <begin position="212"/>
        <end position="234"/>
    </location>
</feature>
<evidence type="ECO:0000256" key="1">
    <source>
        <dbReference type="SAM" id="Phobius"/>
    </source>
</evidence>
<dbReference type="Pfam" id="PF01757">
    <property type="entry name" value="Acyl_transf_3"/>
    <property type="match status" value="1"/>
</dbReference>
<dbReference type="InterPro" id="IPR002656">
    <property type="entry name" value="Acyl_transf_3_dom"/>
</dbReference>
<dbReference type="GO" id="GO:0009103">
    <property type="term" value="P:lipopolysaccharide biosynthetic process"/>
    <property type="evidence" value="ECO:0007669"/>
    <property type="project" value="TreeGrafter"/>
</dbReference>
<feature type="transmembrane region" description="Helical" evidence="1">
    <location>
        <begin position="64"/>
        <end position="84"/>
    </location>
</feature>